<accession>A0ABV2AM92</accession>
<proteinExistence type="predicted"/>
<gene>
    <name evidence="1" type="ORF">MHBO_002396</name>
</gene>
<reference evidence="1 2" key="1">
    <citation type="journal article" date="2024" name="BMC Biol.">
        <title>Comparative genomics of Ascetosporea gives new insight into the evolutionary basis for animal parasitism in Rhizaria.</title>
        <authorList>
            <person name="Hiltunen Thoren M."/>
            <person name="Onut-Brannstrom I."/>
            <person name="Alfjorden A."/>
            <person name="Peckova H."/>
            <person name="Swords F."/>
            <person name="Hooper C."/>
            <person name="Holzer A.S."/>
            <person name="Bass D."/>
            <person name="Burki F."/>
        </authorList>
    </citation>
    <scope>NUCLEOTIDE SEQUENCE [LARGE SCALE GENOMIC DNA]</scope>
    <source>
        <strain evidence="1">20-A016</strain>
    </source>
</reference>
<evidence type="ECO:0000313" key="2">
    <source>
        <dbReference type="Proteomes" id="UP001439008"/>
    </source>
</evidence>
<evidence type="ECO:0000313" key="1">
    <source>
        <dbReference type="EMBL" id="MES1920757.1"/>
    </source>
</evidence>
<keyword evidence="2" id="KW-1185">Reference proteome</keyword>
<name>A0ABV2AM92_9EUKA</name>
<protein>
    <recommendedName>
        <fullName evidence="3">Sushi domain-containing protein</fullName>
    </recommendedName>
</protein>
<comment type="caution">
    <text evidence="1">The sequence shown here is derived from an EMBL/GenBank/DDBJ whole genome shotgun (WGS) entry which is preliminary data.</text>
</comment>
<evidence type="ECO:0008006" key="3">
    <source>
        <dbReference type="Google" id="ProtNLM"/>
    </source>
</evidence>
<dbReference type="EMBL" id="JBDODL010000847">
    <property type="protein sequence ID" value="MES1920757.1"/>
    <property type="molecule type" value="Genomic_DNA"/>
</dbReference>
<organism evidence="1 2">
    <name type="scientific">Bonamia ostreae</name>
    <dbReference type="NCBI Taxonomy" id="126728"/>
    <lineage>
        <taxon>Eukaryota</taxon>
        <taxon>Sar</taxon>
        <taxon>Rhizaria</taxon>
        <taxon>Endomyxa</taxon>
        <taxon>Ascetosporea</taxon>
        <taxon>Haplosporida</taxon>
        <taxon>Bonamia</taxon>
    </lineage>
</organism>
<sequence length="161" mass="18115">MELGCDSPNHTFTFAVSIETCTLENTRIFDKVLSVGQKCVKNENNKTITVKGECDFETEETYYYVDPNNKRLSIFQVNCDSIETLKPADFVNATCDYVRPQNGRFVNETCVVDGKISGEGCLISCDDGFDLMSDGVLSRRTVVKCKRDVLQPKPVCKPIRF</sequence>
<dbReference type="Proteomes" id="UP001439008">
    <property type="component" value="Unassembled WGS sequence"/>
</dbReference>